<protein>
    <recommendedName>
        <fullName evidence="3">phosphoinositide 5-phosphatase</fullName>
        <ecNumber evidence="3">3.1.3.36</ecNumber>
    </recommendedName>
</protein>
<keyword evidence="8" id="KW-1185">Reference proteome</keyword>
<evidence type="ECO:0000259" key="6">
    <source>
        <dbReference type="PROSITE" id="PS50275"/>
    </source>
</evidence>
<dbReference type="SUPFAM" id="SSF56219">
    <property type="entry name" value="DNase I-like"/>
    <property type="match status" value="1"/>
</dbReference>
<evidence type="ECO:0000256" key="1">
    <source>
        <dbReference type="ARBA" id="ARBA00008943"/>
    </source>
</evidence>
<keyword evidence="4" id="KW-0378">Hydrolase</keyword>
<feature type="compositionally biased region" description="Polar residues" evidence="5">
    <location>
        <begin position="538"/>
        <end position="549"/>
    </location>
</feature>
<dbReference type="InterPro" id="IPR036691">
    <property type="entry name" value="Endo/exonu/phosph_ase_sf"/>
</dbReference>
<feature type="domain" description="SAC" evidence="6">
    <location>
        <begin position="1"/>
        <end position="131"/>
    </location>
</feature>
<evidence type="ECO:0000313" key="7">
    <source>
        <dbReference type="EMBL" id="CAK9025894.1"/>
    </source>
</evidence>
<evidence type="ECO:0000313" key="8">
    <source>
        <dbReference type="Proteomes" id="UP001642484"/>
    </source>
</evidence>
<dbReference type="EC" id="3.1.3.36" evidence="3"/>
<dbReference type="SMART" id="SM00128">
    <property type="entry name" value="IPPc"/>
    <property type="match status" value="1"/>
</dbReference>
<dbReference type="Proteomes" id="UP001642484">
    <property type="component" value="Unassembled WGS sequence"/>
</dbReference>
<dbReference type="Pfam" id="PF22669">
    <property type="entry name" value="Exo_endo_phos2"/>
    <property type="match status" value="2"/>
</dbReference>
<evidence type="ECO:0000256" key="5">
    <source>
        <dbReference type="SAM" id="MobiDB-lite"/>
    </source>
</evidence>
<comment type="similarity">
    <text evidence="2">In the central section; belongs to the inositol 1,4,5-trisphosphate 5-phosphatase family.</text>
</comment>
<dbReference type="PROSITE" id="PS50275">
    <property type="entry name" value="SAC"/>
    <property type="match status" value="1"/>
</dbReference>
<accession>A0ABP0KHA6</accession>
<dbReference type="EMBL" id="CAXAMN010008602">
    <property type="protein sequence ID" value="CAK9025894.1"/>
    <property type="molecule type" value="Genomic_DNA"/>
</dbReference>
<dbReference type="Gene3D" id="3.60.10.10">
    <property type="entry name" value="Endonuclease/exonuclease/phosphatase"/>
    <property type="match status" value="1"/>
</dbReference>
<dbReference type="PANTHER" id="PTHR11200">
    <property type="entry name" value="INOSITOL 5-PHOSPHATASE"/>
    <property type="match status" value="1"/>
</dbReference>
<dbReference type="InterPro" id="IPR000300">
    <property type="entry name" value="IPPc"/>
</dbReference>
<feature type="compositionally biased region" description="Low complexity" evidence="5">
    <location>
        <begin position="576"/>
        <end position="591"/>
    </location>
</feature>
<evidence type="ECO:0000256" key="4">
    <source>
        <dbReference type="ARBA" id="ARBA00022801"/>
    </source>
</evidence>
<reference evidence="7 8" key="1">
    <citation type="submission" date="2024-02" db="EMBL/GenBank/DDBJ databases">
        <authorList>
            <person name="Chen Y."/>
            <person name="Shah S."/>
            <person name="Dougan E. K."/>
            <person name="Thang M."/>
            <person name="Chan C."/>
        </authorList>
    </citation>
    <scope>NUCLEOTIDE SEQUENCE [LARGE SCALE GENOMIC DNA]</scope>
</reference>
<dbReference type="InterPro" id="IPR002013">
    <property type="entry name" value="SAC_dom"/>
</dbReference>
<gene>
    <name evidence="7" type="ORF">CCMP2556_LOCUS16155</name>
</gene>
<evidence type="ECO:0000256" key="2">
    <source>
        <dbReference type="ARBA" id="ARBA00009678"/>
    </source>
</evidence>
<dbReference type="InterPro" id="IPR046985">
    <property type="entry name" value="IP5"/>
</dbReference>
<feature type="region of interest" description="Disordered" evidence="5">
    <location>
        <begin position="686"/>
        <end position="706"/>
    </location>
</feature>
<organism evidence="7 8">
    <name type="scientific">Durusdinium trenchii</name>
    <dbReference type="NCBI Taxonomy" id="1381693"/>
    <lineage>
        <taxon>Eukaryota</taxon>
        <taxon>Sar</taxon>
        <taxon>Alveolata</taxon>
        <taxon>Dinophyceae</taxon>
        <taxon>Suessiales</taxon>
        <taxon>Symbiodiniaceae</taxon>
        <taxon>Durusdinium</taxon>
    </lineage>
</organism>
<proteinExistence type="inferred from homology"/>
<feature type="region of interest" description="Disordered" evidence="5">
    <location>
        <begin position="537"/>
        <end position="595"/>
    </location>
</feature>
<sequence length="706" mass="76609">MSHQEEFNKELDAVYGEISSQVEGFGFFDAKLSGQSQEVFRQQLGVLRTNCFDSLDRTNLLQYQVTWRWLEAYILRQPSLQGFAQAVSPTGGYSKGLAFFDMGNDRQVTLQSLLRSMWADLGDTLSQQYTGAASTMGAALRQGGHTARAMLEKGWRAVNRAYCAHFEDDARQAALQLLLGSHKLTKVPMAEIRRCPQGKLLVAVASWNLHGHPCWECPATLKGLIQGASTVNGEQVHPDIFVFAFQEFAELSASNVVLLSSGDEARQSEFEAKASTALNETGETFVPVRSVGMVGLVVAAFVASRLASSIRSVSAQRIRSGLYGQAGNKGAVAVTFQVEETSICAASVHLESGQQVKKAQERADQLREILHSLCRDKGADLVVLSGDFNFRANFPDASANPQALRKTLTGGWMSVEQGSPVGIAQIGEGSAPSAEEVLRLFRESDELYSSRSQSRHALQETLKEFSLMEGPVYFPPTYRLVEGQAAYDLERQPAWCDRVLHSKVSVQRKSYCALGLANSDHRPVCAVLETLLLAMPQEAQSQKSPSPSRTPEAESQPAELPDLLEVDSFGSPSPVEGSKGESSSRPSSEAGATPSPVHVQEFLALGQVTGNLQPGQLVYAKYKDGWFLANVTCSGSGLADVAWLRPSGDVWGDKAKMSRYLCSTNADETLHGDRLPIATHIRLPSQAHGQSLPSQAPNPGEIDLLG</sequence>
<comment type="caution">
    <text evidence="7">The sequence shown here is derived from an EMBL/GenBank/DDBJ whole genome shotgun (WGS) entry which is preliminary data.</text>
</comment>
<comment type="similarity">
    <text evidence="1">Belongs to the synaptojanin family.</text>
</comment>
<feature type="compositionally biased region" description="Polar residues" evidence="5">
    <location>
        <begin position="687"/>
        <end position="697"/>
    </location>
</feature>
<name>A0ABP0KHA6_9DINO</name>
<evidence type="ECO:0000256" key="3">
    <source>
        <dbReference type="ARBA" id="ARBA00013044"/>
    </source>
</evidence>
<dbReference type="PANTHER" id="PTHR11200:SF257">
    <property type="entry name" value="PHOSPHOINOSITIDE 5-PHOSPHATASE"/>
    <property type="match status" value="1"/>
</dbReference>